<dbReference type="InterPro" id="IPR043128">
    <property type="entry name" value="Rev_trsase/Diguanyl_cyclase"/>
</dbReference>
<dbReference type="Gene3D" id="3.30.70.270">
    <property type="match status" value="1"/>
</dbReference>
<accession>A0A9R1WQS7</accession>
<reference evidence="2 3" key="1">
    <citation type="journal article" date="2017" name="Nat. Commun.">
        <title>Genome assembly with in vitro proximity ligation data and whole-genome triplication in lettuce.</title>
        <authorList>
            <person name="Reyes-Chin-Wo S."/>
            <person name="Wang Z."/>
            <person name="Yang X."/>
            <person name="Kozik A."/>
            <person name="Arikit S."/>
            <person name="Song C."/>
            <person name="Xia L."/>
            <person name="Froenicke L."/>
            <person name="Lavelle D.O."/>
            <person name="Truco M.J."/>
            <person name="Xia R."/>
            <person name="Zhu S."/>
            <person name="Xu C."/>
            <person name="Xu H."/>
            <person name="Xu X."/>
            <person name="Cox K."/>
            <person name="Korf I."/>
            <person name="Meyers B.C."/>
            <person name="Michelmore R.W."/>
        </authorList>
    </citation>
    <scope>NUCLEOTIDE SEQUENCE [LARGE SCALE GENOMIC DNA]</scope>
    <source>
        <strain evidence="3">cv. Salinas</strain>
        <tissue evidence="2">Seedlings</tissue>
    </source>
</reference>
<dbReference type="Proteomes" id="UP000235145">
    <property type="component" value="Unassembled WGS sequence"/>
</dbReference>
<dbReference type="CDD" id="cd01647">
    <property type="entry name" value="RT_LTR"/>
    <property type="match status" value="1"/>
</dbReference>
<evidence type="ECO:0000313" key="3">
    <source>
        <dbReference type="Proteomes" id="UP000235145"/>
    </source>
</evidence>
<dbReference type="PANTHER" id="PTHR24559:SF444">
    <property type="entry name" value="REVERSE TRANSCRIPTASE DOMAIN-CONTAINING PROTEIN"/>
    <property type="match status" value="1"/>
</dbReference>
<dbReference type="SUPFAM" id="SSF56672">
    <property type="entry name" value="DNA/RNA polymerases"/>
    <property type="match status" value="1"/>
</dbReference>
<feature type="domain" description="Reverse transcriptase" evidence="1">
    <location>
        <begin position="2"/>
        <end position="134"/>
    </location>
</feature>
<dbReference type="PANTHER" id="PTHR24559">
    <property type="entry name" value="TRANSPOSON TY3-I GAG-POL POLYPROTEIN"/>
    <property type="match status" value="1"/>
</dbReference>
<dbReference type="AlphaFoldDB" id="A0A9R1WQS7"/>
<gene>
    <name evidence="2" type="ORF">LSAT_V11C100041210</name>
</gene>
<evidence type="ECO:0000259" key="1">
    <source>
        <dbReference type="Pfam" id="PF00078"/>
    </source>
</evidence>
<evidence type="ECO:0000313" key="2">
    <source>
        <dbReference type="EMBL" id="KAJ0227097.1"/>
    </source>
</evidence>
<dbReference type="InterPro" id="IPR043502">
    <property type="entry name" value="DNA/RNA_pol_sf"/>
</dbReference>
<dbReference type="EMBL" id="NBSK02000001">
    <property type="protein sequence ID" value="KAJ0227097.1"/>
    <property type="molecule type" value="Genomic_DNA"/>
</dbReference>
<name>A0A9R1WQS7_LACSA</name>
<comment type="caution">
    <text evidence="2">The sequence shown here is derived from an EMBL/GenBank/DDBJ whole genome shotgun (WGS) entry which is preliminary data.</text>
</comment>
<keyword evidence="3" id="KW-1185">Reference proteome</keyword>
<dbReference type="InterPro" id="IPR000477">
    <property type="entry name" value="RT_dom"/>
</dbReference>
<dbReference type="InterPro" id="IPR053134">
    <property type="entry name" value="RNA-dir_DNA_polymerase"/>
</dbReference>
<proteinExistence type="predicted"/>
<dbReference type="Pfam" id="PF00078">
    <property type="entry name" value="RVT_1"/>
    <property type="match status" value="1"/>
</dbReference>
<protein>
    <recommendedName>
        <fullName evidence="1">Reverse transcriptase domain-containing protein</fullName>
    </recommendedName>
</protein>
<sequence>MVRKHVGLWRMCTDYSNLNKACPKDCYPFLEIDQNVVSRQGFRQKCFLDAYKGYHQILMSREDMENKAFYTDHDTFCYTKILFGLKNTGASYEHLVGSIFSNQIGRNIEVYIDGMVIKSPEEEKCCKMLKKLSEHW</sequence>
<organism evidence="2 3">
    <name type="scientific">Lactuca sativa</name>
    <name type="common">Garden lettuce</name>
    <dbReference type="NCBI Taxonomy" id="4236"/>
    <lineage>
        <taxon>Eukaryota</taxon>
        <taxon>Viridiplantae</taxon>
        <taxon>Streptophyta</taxon>
        <taxon>Embryophyta</taxon>
        <taxon>Tracheophyta</taxon>
        <taxon>Spermatophyta</taxon>
        <taxon>Magnoliopsida</taxon>
        <taxon>eudicotyledons</taxon>
        <taxon>Gunneridae</taxon>
        <taxon>Pentapetalae</taxon>
        <taxon>asterids</taxon>
        <taxon>campanulids</taxon>
        <taxon>Asterales</taxon>
        <taxon>Asteraceae</taxon>
        <taxon>Cichorioideae</taxon>
        <taxon>Cichorieae</taxon>
        <taxon>Lactucinae</taxon>
        <taxon>Lactuca</taxon>
    </lineage>
</organism>